<protein>
    <recommendedName>
        <fullName evidence="3">2-isopropylmalate synthase</fullName>
        <ecNumber evidence="3">2.3.3.13</ecNumber>
    </recommendedName>
    <alternativeName>
        <fullName evidence="8">Alpha-IPM synthase</fullName>
    </alternativeName>
</protein>
<dbReference type="Pfam" id="PF00682">
    <property type="entry name" value="HMGL-like"/>
    <property type="match status" value="1"/>
</dbReference>
<organism evidence="11 12">
    <name type="scientific">Halolamina pelagica</name>
    <dbReference type="NCBI Taxonomy" id="699431"/>
    <lineage>
        <taxon>Archaea</taxon>
        <taxon>Methanobacteriati</taxon>
        <taxon>Methanobacteriota</taxon>
        <taxon>Stenosarchaea group</taxon>
        <taxon>Halobacteria</taxon>
        <taxon>Halobacteriales</taxon>
        <taxon>Haloferacaceae</taxon>
    </lineage>
</organism>
<dbReference type="OrthoDB" id="6555at2157"/>
<dbReference type="InterPro" id="IPR013785">
    <property type="entry name" value="Aldolase_TIM"/>
</dbReference>
<sequence>MTGTKLLDLTLREGEQRPGVEYSVDRKVAAARELDELGVDYLQIGFPVAGERTRTVCDRLDIAADITGLARAIPSDVEAALDAGVDVVDLFAPTSDAQLDAVLGASRESMVESVREAAELAREGGADVQFTAMDGFRTDPGHLDDLFAAVDADWYTVADTVGSRTPAGVEQFLADLDTDLAEVGVHFHEDLGVGTANALAAGRAGAGKVDVSVGGIGERAGNTPTEEFVAAAAVGEEPIELAVDESRLFPVAKRVLDALGEDVEPTKPLLGDEVFSHESGLHTAAMLDEPSTFEPFDPARFGGERRLLFGGSTGRGAARKLLERAGREPTDARVEALLTRLAELDGEAGVDEAVELAAKVD</sequence>
<dbReference type="PANTHER" id="PTHR10277:SF9">
    <property type="entry name" value="2-ISOPROPYLMALATE SYNTHASE 1, CHLOROPLASTIC-RELATED"/>
    <property type="match status" value="1"/>
</dbReference>
<evidence type="ECO:0000256" key="9">
    <source>
        <dbReference type="RuleBase" id="RU003523"/>
    </source>
</evidence>
<dbReference type="SUPFAM" id="SSF51569">
    <property type="entry name" value="Aldolase"/>
    <property type="match status" value="1"/>
</dbReference>
<dbReference type="EC" id="2.3.3.13" evidence="3"/>
<accession>A0A1I5P355</accession>
<evidence type="ECO:0000256" key="2">
    <source>
        <dbReference type="ARBA" id="ARBA00004689"/>
    </source>
</evidence>
<comment type="function">
    <text evidence="1">Catalyzes the condensation of the acetyl group of acetyl-CoA with 3-methyl-2-oxobutanoate (2-oxoisovalerate) to form 3-carboxy-3-hydroxy-4-methylpentanoate (2-isopropylmalate).</text>
</comment>
<dbReference type="InterPro" id="IPR002034">
    <property type="entry name" value="AIPM/Hcit_synth_CS"/>
</dbReference>
<evidence type="ECO:0000256" key="4">
    <source>
        <dbReference type="ARBA" id="ARBA00022430"/>
    </source>
</evidence>
<dbReference type="RefSeq" id="WP_074875967.1">
    <property type="nucleotide sequence ID" value="NZ_FOXI01000002.1"/>
</dbReference>
<dbReference type="PROSITE" id="PS00815">
    <property type="entry name" value="AIPM_HOMOCIT_SYNTH_1"/>
    <property type="match status" value="1"/>
</dbReference>
<dbReference type="Proteomes" id="UP000183769">
    <property type="component" value="Unassembled WGS sequence"/>
</dbReference>
<evidence type="ECO:0000313" key="12">
    <source>
        <dbReference type="Proteomes" id="UP000183769"/>
    </source>
</evidence>
<comment type="pathway">
    <text evidence="2">Amino-acid biosynthesis; L-leucine biosynthesis; L-leucine from 3-methyl-2-oxobutanoate: step 1/4.</text>
</comment>
<dbReference type="InterPro" id="IPR054691">
    <property type="entry name" value="LeuA/HCS_post-cat"/>
</dbReference>
<evidence type="ECO:0000256" key="1">
    <source>
        <dbReference type="ARBA" id="ARBA00003715"/>
    </source>
</evidence>
<evidence type="ECO:0000256" key="5">
    <source>
        <dbReference type="ARBA" id="ARBA00022605"/>
    </source>
</evidence>
<evidence type="ECO:0000256" key="8">
    <source>
        <dbReference type="ARBA" id="ARBA00029993"/>
    </source>
</evidence>
<evidence type="ECO:0000313" key="11">
    <source>
        <dbReference type="EMBL" id="SFP28518.1"/>
    </source>
</evidence>
<keyword evidence="4" id="KW-0432">Leucine biosynthesis</keyword>
<dbReference type="GO" id="GO:0009098">
    <property type="term" value="P:L-leucine biosynthetic process"/>
    <property type="evidence" value="ECO:0007669"/>
    <property type="project" value="UniProtKB-KW"/>
</dbReference>
<keyword evidence="12" id="KW-1185">Reference proteome</keyword>
<dbReference type="InterPro" id="IPR000891">
    <property type="entry name" value="PYR_CT"/>
</dbReference>
<dbReference type="PROSITE" id="PS50991">
    <property type="entry name" value="PYR_CT"/>
    <property type="match status" value="1"/>
</dbReference>
<evidence type="ECO:0000256" key="6">
    <source>
        <dbReference type="ARBA" id="ARBA00022679"/>
    </source>
</evidence>
<feature type="domain" description="Pyruvate carboxyltransferase" evidence="10">
    <location>
        <begin position="4"/>
        <end position="249"/>
    </location>
</feature>
<comment type="similarity">
    <text evidence="9">Belongs to the alpha-IPM synthase/homocitrate synthase family.</text>
</comment>
<dbReference type="GO" id="GO:0003852">
    <property type="term" value="F:2-isopropylmalate synthase activity"/>
    <property type="evidence" value="ECO:0007669"/>
    <property type="project" value="UniProtKB-EC"/>
</dbReference>
<keyword evidence="7" id="KW-0100">Branched-chain amino acid biosynthesis</keyword>
<dbReference type="PANTHER" id="PTHR10277">
    <property type="entry name" value="HOMOCITRATE SYNTHASE-RELATED"/>
    <property type="match status" value="1"/>
</dbReference>
<reference evidence="12" key="1">
    <citation type="submission" date="2016-10" db="EMBL/GenBank/DDBJ databases">
        <authorList>
            <person name="Varghese N."/>
            <person name="Submissions S."/>
        </authorList>
    </citation>
    <scope>NUCLEOTIDE SEQUENCE [LARGE SCALE GENOMIC DNA]</scope>
    <source>
        <strain evidence="12">CGMCC 1.10329</strain>
    </source>
</reference>
<keyword evidence="6 9" id="KW-0808">Transferase</keyword>
<proteinExistence type="inferred from homology"/>
<dbReference type="Pfam" id="PF22617">
    <property type="entry name" value="HCS_D2"/>
    <property type="match status" value="1"/>
</dbReference>
<dbReference type="Gene3D" id="3.20.20.70">
    <property type="entry name" value="Aldolase class I"/>
    <property type="match status" value="1"/>
</dbReference>
<dbReference type="AlphaFoldDB" id="A0A1I5P355"/>
<dbReference type="InterPro" id="IPR050073">
    <property type="entry name" value="2-IPM_HCS-like"/>
</dbReference>
<evidence type="ECO:0000256" key="7">
    <source>
        <dbReference type="ARBA" id="ARBA00023304"/>
    </source>
</evidence>
<dbReference type="Gene3D" id="1.10.238.260">
    <property type="match status" value="1"/>
</dbReference>
<gene>
    <name evidence="11" type="ORF">SAMN05216277_102326</name>
</gene>
<evidence type="ECO:0000259" key="10">
    <source>
        <dbReference type="PROSITE" id="PS50991"/>
    </source>
</evidence>
<evidence type="ECO:0000256" key="3">
    <source>
        <dbReference type="ARBA" id="ARBA00012973"/>
    </source>
</evidence>
<name>A0A1I5P355_9EURY</name>
<keyword evidence="5" id="KW-0028">Amino-acid biosynthesis</keyword>
<dbReference type="EMBL" id="FOXI01000002">
    <property type="protein sequence ID" value="SFP28518.1"/>
    <property type="molecule type" value="Genomic_DNA"/>
</dbReference>